<keyword evidence="8 10" id="KW-0675">Receptor</keyword>
<dbReference type="InterPro" id="IPR004117">
    <property type="entry name" value="7tm6_olfct_rcpt"/>
</dbReference>
<feature type="transmembrane region" description="Helical" evidence="10">
    <location>
        <begin position="259"/>
        <end position="279"/>
    </location>
</feature>
<proteinExistence type="inferred from homology"/>
<keyword evidence="12" id="KW-1185">Reference proteome</keyword>
<dbReference type="PANTHER" id="PTHR21137">
    <property type="entry name" value="ODORANT RECEPTOR"/>
    <property type="match status" value="1"/>
</dbReference>
<dbReference type="GO" id="GO:0005549">
    <property type="term" value="F:odorant binding"/>
    <property type="evidence" value="ECO:0007669"/>
    <property type="project" value="InterPro"/>
</dbReference>
<name>A0A6G1LP09_9HYME</name>
<evidence type="ECO:0000256" key="10">
    <source>
        <dbReference type="RuleBase" id="RU351113"/>
    </source>
</evidence>
<gene>
    <name evidence="11" type="primary">Or-291</name>
    <name evidence="11" type="synonym">Nful_v1.0-Or-291</name>
    <name evidence="11" type="ORF">NFUL_NFUL000276</name>
</gene>
<evidence type="ECO:0000313" key="11">
    <source>
        <dbReference type="EMBL" id="KAF3054358.1"/>
    </source>
</evidence>
<dbReference type="GO" id="GO:0004984">
    <property type="term" value="F:olfactory receptor activity"/>
    <property type="evidence" value="ECO:0007669"/>
    <property type="project" value="InterPro"/>
</dbReference>
<protein>
    <recommendedName>
        <fullName evidence="10">Odorant receptor</fullName>
    </recommendedName>
</protein>
<evidence type="ECO:0000256" key="1">
    <source>
        <dbReference type="ARBA" id="ARBA00004651"/>
    </source>
</evidence>
<dbReference type="PANTHER" id="PTHR21137:SF35">
    <property type="entry name" value="ODORANT RECEPTOR 19A-RELATED"/>
    <property type="match status" value="1"/>
</dbReference>
<reference evidence="11 12" key="1">
    <citation type="submission" date="2019-08" db="EMBL/GenBank/DDBJ databases">
        <title>High quality draft denovo assembly of Nylanderia fulva.</title>
        <authorList>
            <person name="Vargo E.L."/>
            <person name="Tarone A.M."/>
            <person name="Konganti K.R."/>
        </authorList>
    </citation>
    <scope>NUCLEOTIDE SEQUENCE [LARGE SCALE GENOMIC DNA]</scope>
    <source>
        <strain evidence="11">TAMU-Nful-2015</strain>
        <tissue evidence="11">Whole body</tissue>
    </source>
</reference>
<keyword evidence="2" id="KW-1003">Cell membrane</keyword>
<evidence type="ECO:0000256" key="6">
    <source>
        <dbReference type="ARBA" id="ARBA00022989"/>
    </source>
</evidence>
<feature type="transmembrane region" description="Helical" evidence="10">
    <location>
        <begin position="299"/>
        <end position="319"/>
    </location>
</feature>
<comment type="caution">
    <text evidence="11">The sequence shown here is derived from an EMBL/GenBank/DDBJ whole genome shotgun (WGS) entry which is preliminary data.</text>
</comment>
<dbReference type="EMBL" id="SGBU01000040">
    <property type="protein sequence ID" value="KAF3054358.1"/>
    <property type="molecule type" value="Genomic_DNA"/>
</dbReference>
<keyword evidence="6 10" id="KW-1133">Transmembrane helix</keyword>
<keyword evidence="7 10" id="KW-0472">Membrane</keyword>
<dbReference type="AlphaFoldDB" id="A0A6G1LP09"/>
<evidence type="ECO:0000313" key="12">
    <source>
        <dbReference type="Proteomes" id="UP000479987"/>
    </source>
</evidence>
<accession>A0A6G1LP09</accession>
<organism evidence="11 12">
    <name type="scientific">Nylanderia fulva</name>
    <dbReference type="NCBI Taxonomy" id="613905"/>
    <lineage>
        <taxon>Eukaryota</taxon>
        <taxon>Metazoa</taxon>
        <taxon>Ecdysozoa</taxon>
        <taxon>Arthropoda</taxon>
        <taxon>Hexapoda</taxon>
        <taxon>Insecta</taxon>
        <taxon>Pterygota</taxon>
        <taxon>Neoptera</taxon>
        <taxon>Endopterygota</taxon>
        <taxon>Hymenoptera</taxon>
        <taxon>Apocrita</taxon>
        <taxon>Aculeata</taxon>
        <taxon>Formicoidea</taxon>
        <taxon>Formicidae</taxon>
        <taxon>Formicinae</taxon>
        <taxon>Nylanderia</taxon>
    </lineage>
</organism>
<dbReference type="Pfam" id="PF02949">
    <property type="entry name" value="7tm_6"/>
    <property type="match status" value="1"/>
</dbReference>
<dbReference type="GO" id="GO:0007165">
    <property type="term" value="P:signal transduction"/>
    <property type="evidence" value="ECO:0007669"/>
    <property type="project" value="UniProtKB-KW"/>
</dbReference>
<keyword evidence="5 10" id="KW-0552">Olfaction</keyword>
<dbReference type="GO" id="GO:0005886">
    <property type="term" value="C:plasma membrane"/>
    <property type="evidence" value="ECO:0007669"/>
    <property type="project" value="UniProtKB-SubCell"/>
</dbReference>
<sequence>MHAIEERYYRINRIILKTLGLWPYQQSHFVQIHKMLFASILLSFILAQLLVFITTQYNINLLFRILSLVFPTLFSTIKYGMFIIQADRVKQLLEQIRNDWKLLKNKLEINIIEKYASNSRLFTITAMAFCLLGSCCCIILQLLPIILDIIIPLNESRPCQLIAITEYFVNQEKYIYAIILHEIISAFIAMITIFGTVTTIMMYILHACALFEVASYRIANCWIEKNVLAIPSLRREHILHHRIVHAIIIHRRAIEFTKFITSTFTISYAILIIVGVGSLSFNFFQFLHVITLMNNTNEALIFALFIIIHLIYLFAANYAGQAITDHGIKLFNSTYNGLWYTAPLRTQKLLLFIMRRGTKNVTIGCGTLFIASLEGFAMLTNTAVSYFMVMYSTR</sequence>
<evidence type="ECO:0000256" key="9">
    <source>
        <dbReference type="ARBA" id="ARBA00023224"/>
    </source>
</evidence>
<evidence type="ECO:0000256" key="3">
    <source>
        <dbReference type="ARBA" id="ARBA00022606"/>
    </source>
</evidence>
<evidence type="ECO:0000256" key="5">
    <source>
        <dbReference type="ARBA" id="ARBA00022725"/>
    </source>
</evidence>
<evidence type="ECO:0000256" key="7">
    <source>
        <dbReference type="ARBA" id="ARBA00023136"/>
    </source>
</evidence>
<feature type="transmembrane region" description="Helical" evidence="10">
    <location>
        <begin position="35"/>
        <end position="55"/>
    </location>
</feature>
<keyword evidence="3 10" id="KW-0716">Sensory transduction</keyword>
<feature type="transmembrane region" description="Helical" evidence="10">
    <location>
        <begin position="174"/>
        <end position="197"/>
    </location>
</feature>
<comment type="subcellular location">
    <subcellularLocation>
        <location evidence="1 10">Cell membrane</location>
        <topology evidence="1 10">Multi-pass membrane protein</topology>
    </subcellularLocation>
</comment>
<comment type="similarity">
    <text evidence="10">Belongs to the insect chemoreceptor superfamily. Heteromeric odorant receptor channel (TC 1.A.69) family.</text>
</comment>
<feature type="transmembrane region" description="Helical" evidence="10">
    <location>
        <begin position="121"/>
        <end position="147"/>
    </location>
</feature>
<keyword evidence="4 10" id="KW-0812">Transmembrane</keyword>
<evidence type="ECO:0000256" key="2">
    <source>
        <dbReference type="ARBA" id="ARBA00022475"/>
    </source>
</evidence>
<feature type="transmembrane region" description="Helical" evidence="10">
    <location>
        <begin position="361"/>
        <end position="389"/>
    </location>
</feature>
<dbReference type="OrthoDB" id="7552791at2759"/>
<dbReference type="Proteomes" id="UP000479987">
    <property type="component" value="Unassembled WGS sequence"/>
</dbReference>
<keyword evidence="9 10" id="KW-0807">Transducer</keyword>
<feature type="transmembrane region" description="Helical" evidence="10">
    <location>
        <begin position="61"/>
        <end position="84"/>
    </location>
</feature>
<evidence type="ECO:0000256" key="8">
    <source>
        <dbReference type="ARBA" id="ARBA00023170"/>
    </source>
</evidence>
<evidence type="ECO:0000256" key="4">
    <source>
        <dbReference type="ARBA" id="ARBA00022692"/>
    </source>
</evidence>